<evidence type="ECO:0000313" key="3">
    <source>
        <dbReference type="Proteomes" id="UP001054837"/>
    </source>
</evidence>
<accession>A0AAV4MT08</accession>
<sequence length="86" mass="9520">MAIGNNYGNKSNSNLALTTHQNVKFRLRLITQVRDSPWSSFPHTVTNGTSAVPSREEPGSHQGALMEMWHCFRRGVKVGESSVPLP</sequence>
<feature type="region of interest" description="Disordered" evidence="1">
    <location>
        <begin position="38"/>
        <end position="61"/>
    </location>
</feature>
<gene>
    <name evidence="2" type="ORF">CDAR_572171</name>
</gene>
<keyword evidence="3" id="KW-1185">Reference proteome</keyword>
<protein>
    <submittedName>
        <fullName evidence="2">Uncharacterized protein</fullName>
    </submittedName>
</protein>
<reference evidence="2 3" key="1">
    <citation type="submission" date="2021-06" db="EMBL/GenBank/DDBJ databases">
        <title>Caerostris darwini draft genome.</title>
        <authorList>
            <person name="Kono N."/>
            <person name="Arakawa K."/>
        </authorList>
    </citation>
    <scope>NUCLEOTIDE SEQUENCE [LARGE SCALE GENOMIC DNA]</scope>
</reference>
<dbReference type="EMBL" id="BPLQ01000683">
    <property type="protein sequence ID" value="GIX74009.1"/>
    <property type="molecule type" value="Genomic_DNA"/>
</dbReference>
<evidence type="ECO:0000313" key="2">
    <source>
        <dbReference type="EMBL" id="GIX74009.1"/>
    </source>
</evidence>
<dbReference type="Proteomes" id="UP001054837">
    <property type="component" value="Unassembled WGS sequence"/>
</dbReference>
<organism evidence="2 3">
    <name type="scientific">Caerostris darwini</name>
    <dbReference type="NCBI Taxonomy" id="1538125"/>
    <lineage>
        <taxon>Eukaryota</taxon>
        <taxon>Metazoa</taxon>
        <taxon>Ecdysozoa</taxon>
        <taxon>Arthropoda</taxon>
        <taxon>Chelicerata</taxon>
        <taxon>Arachnida</taxon>
        <taxon>Araneae</taxon>
        <taxon>Araneomorphae</taxon>
        <taxon>Entelegynae</taxon>
        <taxon>Araneoidea</taxon>
        <taxon>Araneidae</taxon>
        <taxon>Caerostris</taxon>
    </lineage>
</organism>
<comment type="caution">
    <text evidence="2">The sequence shown here is derived from an EMBL/GenBank/DDBJ whole genome shotgun (WGS) entry which is preliminary data.</text>
</comment>
<feature type="compositionally biased region" description="Polar residues" evidence="1">
    <location>
        <begin position="38"/>
        <end position="52"/>
    </location>
</feature>
<name>A0AAV4MT08_9ARAC</name>
<dbReference type="AlphaFoldDB" id="A0AAV4MT08"/>
<proteinExistence type="predicted"/>
<evidence type="ECO:0000256" key="1">
    <source>
        <dbReference type="SAM" id="MobiDB-lite"/>
    </source>
</evidence>